<dbReference type="PANTHER" id="PTHR33823">
    <property type="entry name" value="RNA POLYMERASE-BINDING TRANSCRIPTION FACTOR DKSA-RELATED"/>
    <property type="match status" value="1"/>
</dbReference>
<protein>
    <submittedName>
        <fullName evidence="6">Transcriptional regulator, TraR/DksA family</fullName>
    </submittedName>
</protein>
<dbReference type="SUPFAM" id="SSF57716">
    <property type="entry name" value="Glucocorticoid receptor-like (DNA-binding domain)"/>
    <property type="match status" value="1"/>
</dbReference>
<reference evidence="6 7" key="1">
    <citation type="submission" date="2017-05" db="EMBL/GenBank/DDBJ databases">
        <authorList>
            <person name="Varghese N."/>
            <person name="Submissions S."/>
        </authorList>
    </citation>
    <scope>NUCLEOTIDE SEQUENCE [LARGE SCALE GENOMIC DNA]</scope>
    <source>
        <strain evidence="6 7">DSM 21194</strain>
    </source>
</reference>
<dbReference type="SUPFAM" id="SSF109635">
    <property type="entry name" value="DnaK suppressor protein DksA, alpha-hairpin domain"/>
    <property type="match status" value="1"/>
</dbReference>
<dbReference type="PROSITE" id="PS51128">
    <property type="entry name" value="ZF_DKSA_2"/>
    <property type="match status" value="1"/>
</dbReference>
<name>A0A521CVK1_9BACT</name>
<dbReference type="OrthoDB" id="9811543at2"/>
<dbReference type="AlphaFoldDB" id="A0A521CVK1"/>
<dbReference type="GO" id="GO:0008270">
    <property type="term" value="F:zinc ion binding"/>
    <property type="evidence" value="ECO:0007669"/>
    <property type="project" value="UniProtKB-KW"/>
</dbReference>
<evidence type="ECO:0000313" key="6">
    <source>
        <dbReference type="EMBL" id="SMO63484.1"/>
    </source>
</evidence>
<keyword evidence="1" id="KW-0479">Metal-binding</keyword>
<dbReference type="InterPro" id="IPR037187">
    <property type="entry name" value="DnaK_N"/>
</dbReference>
<feature type="zinc finger region" description="dksA C4-type" evidence="4">
    <location>
        <begin position="101"/>
        <end position="125"/>
    </location>
</feature>
<dbReference type="Gene3D" id="1.20.120.910">
    <property type="entry name" value="DksA, coiled-coil domain"/>
    <property type="match status" value="1"/>
</dbReference>
<keyword evidence="7" id="KW-1185">Reference proteome</keyword>
<gene>
    <name evidence="6" type="ORF">SAMN06265218_107151</name>
</gene>
<feature type="domain" description="Zinc finger DksA/TraR C4-type" evidence="5">
    <location>
        <begin position="97"/>
        <end position="128"/>
    </location>
</feature>
<dbReference type="RefSeq" id="WP_142714396.1">
    <property type="nucleotide sequence ID" value="NZ_FXTH01000007.1"/>
</dbReference>
<dbReference type="EMBL" id="FXTH01000007">
    <property type="protein sequence ID" value="SMO63484.1"/>
    <property type="molecule type" value="Genomic_DNA"/>
</dbReference>
<dbReference type="Pfam" id="PF01258">
    <property type="entry name" value="zf-dskA_traR"/>
    <property type="match status" value="1"/>
</dbReference>
<keyword evidence="3" id="KW-0862">Zinc</keyword>
<evidence type="ECO:0000256" key="2">
    <source>
        <dbReference type="ARBA" id="ARBA00022771"/>
    </source>
</evidence>
<accession>A0A521CVK1</accession>
<evidence type="ECO:0000256" key="3">
    <source>
        <dbReference type="ARBA" id="ARBA00022833"/>
    </source>
</evidence>
<evidence type="ECO:0000259" key="5">
    <source>
        <dbReference type="Pfam" id="PF01258"/>
    </source>
</evidence>
<keyword evidence="2" id="KW-0863">Zinc-finger</keyword>
<evidence type="ECO:0000313" key="7">
    <source>
        <dbReference type="Proteomes" id="UP000317593"/>
    </source>
</evidence>
<organism evidence="6 7">
    <name type="scientific">Fodinibius sediminis</name>
    <dbReference type="NCBI Taxonomy" id="1214077"/>
    <lineage>
        <taxon>Bacteria</taxon>
        <taxon>Pseudomonadati</taxon>
        <taxon>Balneolota</taxon>
        <taxon>Balneolia</taxon>
        <taxon>Balneolales</taxon>
        <taxon>Balneolaceae</taxon>
        <taxon>Fodinibius</taxon>
    </lineage>
</organism>
<evidence type="ECO:0000256" key="4">
    <source>
        <dbReference type="PROSITE-ProRule" id="PRU00510"/>
    </source>
</evidence>
<dbReference type="Proteomes" id="UP000317593">
    <property type="component" value="Unassembled WGS sequence"/>
</dbReference>
<proteinExistence type="predicted"/>
<evidence type="ECO:0000256" key="1">
    <source>
        <dbReference type="ARBA" id="ARBA00022723"/>
    </source>
</evidence>
<dbReference type="InterPro" id="IPR000962">
    <property type="entry name" value="Znf_DskA_TraR"/>
</dbReference>
<sequence>MDENKKKQSPFDAATLEHFRTLLQNKRKEAVNELNAIDQTVSNLNEADDADYSSVAHHQGDVGTDVEEEEMYYQLMERTQKYIQQLDDALERIDNNTYGICMATGKPISKERLEAVPHTRYTIEAKEKGMADDLK</sequence>